<dbReference type="Gene3D" id="3.40.80.10">
    <property type="entry name" value="Peptidoglycan recognition protein-like"/>
    <property type="match status" value="1"/>
</dbReference>
<sequence length="947" mass="104434">MLIFNKLSAMPTRFKQLSLAEFIAVLDRFPFTRHINAVHMHHTWRPNRAQYQGLASIEAMWQYHTQHNGWSDIAQHITIAPDGTIWTGRNWNLAPASSSGHNGNSLAGPFMFEMIGDFDKGRDPFDGAQRNTALHVVAHVLHKFKLPNEALHFHNQMSVKTCPGSSISYANTLVEVQKIRATLGTRTVNFGAVIDSERIERALELLRRVPIASHTRRLGAEALAEPAEEGMSRQEMHHVTDAPETTTSRNAPLREALSEAQKRRLRPHVINLDQGHFSPDGLYTTRPADVDAIFDRYLEQALQEAKAANRPLQIMLYAHGGLVSEKSGLQSALRYIPWWLQNHVYPLYFVWETGLCGTLGAIIRSVGSREAARGITDLTDRIVEKSVGPLGGQLWKNMKDSAEWAAAADGGARYVALKLKAFCDAHGNDVRTGALQLHAAGHSAGSIFHAHFIPVALQLGVPAFRTLHLLAPAIRVDEFKRHLAAHVGKGIQHLTLYTMRDALELADTCSLIYRKSLLYLLYYALETARETPILGLDISLHADAQLQQLLGLSGTPTPNAEVIWSKTLEPTHRSSSTSTSHGGFDDDAPTMESVLRRVTNQEPVAPFPTTRELVDPWHEPVELPEELVLLAQVQAETKVPTPKKPAKPAPLMPLPSSNGHARQRALCIGIDEYAAAPLSGCVADAQSWVQTLQKFGFETATLLDSEATRANMLDRITKLVNTSKPGDVVVIQYSGHGTTLKDLDGDEEDDGRDEALCPYDYATGAFLLDDDLRAVFRRVPTGVNVTLFMDCCHSGTISRFATLEPVVTAPSNSRPRFMRATRDMEAAHEDFRRTLANNGLTSPADGSRAHMRVVTFTACQPIEVAYETDGSGDFTNRAVRLLSKATTGVTHKEFQRQVTRAFGAKPRQHPTLDCTDDASGYALLQPVPSVSSKVVAPKPARRKKQLG</sequence>
<organism evidence="3 4">
    <name type="scientific">Hymenobacter jejuensis</name>
    <dbReference type="NCBI Taxonomy" id="2502781"/>
    <lineage>
        <taxon>Bacteria</taxon>
        <taxon>Pseudomonadati</taxon>
        <taxon>Bacteroidota</taxon>
        <taxon>Cytophagia</taxon>
        <taxon>Cytophagales</taxon>
        <taxon>Hymenobacteraceae</taxon>
        <taxon>Hymenobacter</taxon>
    </lineage>
</organism>
<dbReference type="InterPro" id="IPR036505">
    <property type="entry name" value="Amidase/PGRP_sf"/>
</dbReference>
<dbReference type="GO" id="GO:0008270">
    <property type="term" value="F:zinc ion binding"/>
    <property type="evidence" value="ECO:0007669"/>
    <property type="project" value="InterPro"/>
</dbReference>
<dbReference type="InterPro" id="IPR006619">
    <property type="entry name" value="PGRP_domain_met/bac"/>
</dbReference>
<dbReference type="GO" id="GO:0009253">
    <property type="term" value="P:peptidoglycan catabolic process"/>
    <property type="evidence" value="ECO:0007669"/>
    <property type="project" value="InterPro"/>
</dbReference>
<dbReference type="EMBL" id="CP040896">
    <property type="protein sequence ID" value="QDA61916.1"/>
    <property type="molecule type" value="Genomic_DNA"/>
</dbReference>
<dbReference type="AlphaFoldDB" id="A0A5B8A5E6"/>
<dbReference type="GO" id="GO:0006508">
    <property type="term" value="P:proteolysis"/>
    <property type="evidence" value="ECO:0007669"/>
    <property type="project" value="InterPro"/>
</dbReference>
<evidence type="ECO:0000313" key="3">
    <source>
        <dbReference type="EMBL" id="QDA61916.1"/>
    </source>
</evidence>
<dbReference type="GO" id="GO:0008745">
    <property type="term" value="F:N-acetylmuramoyl-L-alanine amidase activity"/>
    <property type="evidence" value="ECO:0007669"/>
    <property type="project" value="InterPro"/>
</dbReference>
<accession>A0A5B8A5E6</accession>
<keyword evidence="4" id="KW-1185">Reference proteome</keyword>
<dbReference type="Gene3D" id="3.40.50.1460">
    <property type="match status" value="1"/>
</dbReference>
<dbReference type="KEGG" id="hyj:FHG12_18240"/>
<proteinExistence type="predicted"/>
<dbReference type="SUPFAM" id="SSF52129">
    <property type="entry name" value="Caspase-like"/>
    <property type="match status" value="1"/>
</dbReference>
<feature type="region of interest" description="Disordered" evidence="1">
    <location>
        <begin position="223"/>
        <end position="253"/>
    </location>
</feature>
<dbReference type="PANTHER" id="PTHR48104:SF30">
    <property type="entry name" value="METACASPASE-1"/>
    <property type="match status" value="1"/>
</dbReference>
<dbReference type="InterPro" id="IPR002502">
    <property type="entry name" value="Amidase_domain"/>
</dbReference>
<feature type="domain" description="Peptidoglycan recognition protein family" evidence="2">
    <location>
        <begin position="17"/>
        <end position="158"/>
    </location>
</feature>
<dbReference type="CDD" id="cd06583">
    <property type="entry name" value="PGRP"/>
    <property type="match status" value="1"/>
</dbReference>
<dbReference type="SMART" id="SM00701">
    <property type="entry name" value="PGRP"/>
    <property type="match status" value="1"/>
</dbReference>
<dbReference type="SUPFAM" id="SSF55846">
    <property type="entry name" value="N-acetylmuramoyl-L-alanine amidase-like"/>
    <property type="match status" value="1"/>
</dbReference>
<dbReference type="GO" id="GO:0004197">
    <property type="term" value="F:cysteine-type endopeptidase activity"/>
    <property type="evidence" value="ECO:0007669"/>
    <property type="project" value="InterPro"/>
</dbReference>
<dbReference type="Pfam" id="PF00656">
    <property type="entry name" value="Peptidase_C14"/>
    <property type="match status" value="1"/>
</dbReference>
<reference evidence="3 4" key="1">
    <citation type="submission" date="2019-06" db="EMBL/GenBank/DDBJ databases">
        <authorList>
            <person name="Srinivasan S."/>
        </authorList>
    </citation>
    <scope>NUCLEOTIDE SEQUENCE [LARGE SCALE GENOMIC DNA]</scope>
    <source>
        <strain evidence="3 4">17J68-5</strain>
    </source>
</reference>
<gene>
    <name evidence="3" type="ORF">FHG12_18240</name>
</gene>
<protein>
    <submittedName>
        <fullName evidence="3">Peptidase C14</fullName>
    </submittedName>
</protein>
<evidence type="ECO:0000313" key="4">
    <source>
        <dbReference type="Proteomes" id="UP000305398"/>
    </source>
</evidence>
<dbReference type="Proteomes" id="UP000305398">
    <property type="component" value="Chromosome"/>
</dbReference>
<dbReference type="InterPro" id="IPR029030">
    <property type="entry name" value="Caspase-like_dom_sf"/>
</dbReference>
<dbReference type="GO" id="GO:0005737">
    <property type="term" value="C:cytoplasm"/>
    <property type="evidence" value="ECO:0007669"/>
    <property type="project" value="TreeGrafter"/>
</dbReference>
<feature type="compositionally biased region" description="Basic and acidic residues" evidence="1">
    <location>
        <begin position="230"/>
        <end position="241"/>
    </location>
</feature>
<dbReference type="PANTHER" id="PTHR48104">
    <property type="entry name" value="METACASPASE-4"/>
    <property type="match status" value="1"/>
</dbReference>
<dbReference type="InterPro" id="IPR050452">
    <property type="entry name" value="Metacaspase"/>
</dbReference>
<dbReference type="OrthoDB" id="2812205at2"/>
<dbReference type="Pfam" id="PF01510">
    <property type="entry name" value="Amidase_2"/>
    <property type="match status" value="1"/>
</dbReference>
<dbReference type="InterPro" id="IPR011600">
    <property type="entry name" value="Pept_C14_caspase"/>
</dbReference>
<name>A0A5B8A5E6_9BACT</name>
<evidence type="ECO:0000259" key="2">
    <source>
        <dbReference type="SMART" id="SM00701"/>
    </source>
</evidence>
<evidence type="ECO:0000256" key="1">
    <source>
        <dbReference type="SAM" id="MobiDB-lite"/>
    </source>
</evidence>